<protein>
    <submittedName>
        <fullName evidence="5">Si:dkey-42i9.6</fullName>
    </submittedName>
</protein>
<feature type="transmembrane region" description="Helical" evidence="2">
    <location>
        <begin position="83"/>
        <end position="108"/>
    </location>
</feature>
<keyword evidence="6" id="KW-1185">Reference proteome</keyword>
<keyword evidence="2" id="KW-0472">Membrane</keyword>
<evidence type="ECO:0000259" key="4">
    <source>
        <dbReference type="Pfam" id="PF13908"/>
    </source>
</evidence>
<feature type="signal peptide" evidence="3">
    <location>
        <begin position="1"/>
        <end position="21"/>
    </location>
</feature>
<feature type="chain" id="PRO_5039886628" evidence="3">
    <location>
        <begin position="22"/>
        <end position="226"/>
    </location>
</feature>
<organism evidence="5 6">
    <name type="scientific">Cyprinus carpio carpio</name>
    <dbReference type="NCBI Taxonomy" id="630221"/>
    <lineage>
        <taxon>Eukaryota</taxon>
        <taxon>Metazoa</taxon>
        <taxon>Chordata</taxon>
        <taxon>Craniata</taxon>
        <taxon>Vertebrata</taxon>
        <taxon>Euteleostomi</taxon>
        <taxon>Actinopterygii</taxon>
        <taxon>Neopterygii</taxon>
        <taxon>Teleostei</taxon>
        <taxon>Ostariophysi</taxon>
        <taxon>Cypriniformes</taxon>
        <taxon>Cyprinidae</taxon>
        <taxon>Cyprininae</taxon>
        <taxon>Cyprinus</taxon>
    </lineage>
</organism>
<sequence length="226" mass="24696">MASNIPALLLLSAALVTTTVGFVRCGMYEKDSVVCDFWRSEFCCGTCDESYCCADPQKKFTIRAQSHCHFKDLRPKYSPQSDAVSIAVSASIIGLVAFIILFLICWVCPRCYLYKRFRSPRPVITTATVVTTQYLPQPSAVIQGSQYLPYQARPNIPPYGGQPIPAGSPPSYQEAGLFPAPVSQAAYDGGQIMYPLQAPVQPALPTDYTSPQAPHNPAYVESPKTS</sequence>
<dbReference type="InterPro" id="IPR053891">
    <property type="entry name" value="Shisa_N"/>
</dbReference>
<dbReference type="Ensembl" id="ENSCCRT00000174774.1">
    <property type="protein sequence ID" value="ENSCCRP00000175413.1"/>
    <property type="gene ID" value="ENSCCRG00000032777.2"/>
</dbReference>
<keyword evidence="3" id="KW-0732">Signal</keyword>
<dbReference type="GeneTree" id="ENSGT00940000166256"/>
<evidence type="ECO:0000256" key="1">
    <source>
        <dbReference type="SAM" id="MobiDB-lite"/>
    </source>
</evidence>
<feature type="region of interest" description="Disordered" evidence="1">
    <location>
        <begin position="203"/>
        <end position="226"/>
    </location>
</feature>
<evidence type="ECO:0000313" key="6">
    <source>
        <dbReference type="Proteomes" id="UP001108240"/>
    </source>
</evidence>
<accession>A0A9J8D0E1</accession>
<dbReference type="Proteomes" id="UP001108240">
    <property type="component" value="Unplaced"/>
</dbReference>
<evidence type="ECO:0000256" key="3">
    <source>
        <dbReference type="SAM" id="SignalP"/>
    </source>
</evidence>
<keyword evidence="2" id="KW-0812">Transmembrane</keyword>
<name>A0A9J8D0E1_CYPCA</name>
<reference evidence="5" key="2">
    <citation type="submission" date="2025-09" db="UniProtKB">
        <authorList>
            <consortium name="Ensembl"/>
        </authorList>
    </citation>
    <scope>IDENTIFICATION</scope>
</reference>
<evidence type="ECO:0000313" key="5">
    <source>
        <dbReference type="Ensembl" id="ENSCCRP00000175413.1"/>
    </source>
</evidence>
<dbReference type="AlphaFoldDB" id="A0A9J8D0E1"/>
<proteinExistence type="predicted"/>
<dbReference type="Pfam" id="PF13908">
    <property type="entry name" value="Shisa_N"/>
    <property type="match status" value="1"/>
</dbReference>
<feature type="domain" description="Shisa N-terminal" evidence="4">
    <location>
        <begin position="32"/>
        <end position="69"/>
    </location>
</feature>
<keyword evidence="2" id="KW-1133">Transmembrane helix</keyword>
<reference evidence="5" key="1">
    <citation type="submission" date="2025-08" db="UniProtKB">
        <authorList>
            <consortium name="Ensembl"/>
        </authorList>
    </citation>
    <scope>IDENTIFICATION</scope>
</reference>
<evidence type="ECO:0000256" key="2">
    <source>
        <dbReference type="SAM" id="Phobius"/>
    </source>
</evidence>